<gene>
    <name evidence="1" type="ORF">GJ668_03760</name>
</gene>
<accession>A0A6N8E9R5</accession>
<dbReference type="Pfam" id="PF07277">
    <property type="entry name" value="SapC"/>
    <property type="match status" value="1"/>
</dbReference>
<dbReference type="EMBL" id="WNKT01000005">
    <property type="protein sequence ID" value="MTW20210.1"/>
    <property type="molecule type" value="Genomic_DNA"/>
</dbReference>
<keyword evidence="2" id="KW-1185">Reference proteome</keyword>
<evidence type="ECO:0000313" key="2">
    <source>
        <dbReference type="Proteomes" id="UP000434044"/>
    </source>
</evidence>
<dbReference type="AlphaFoldDB" id="A0A6N8E9R5"/>
<protein>
    <submittedName>
        <fullName evidence="1">Peptidase</fullName>
    </submittedName>
</protein>
<name>A0A6N8E9R5_9GAMM</name>
<proteinExistence type="predicted"/>
<comment type="caution">
    <text evidence="1">The sequence shown here is derived from an EMBL/GenBank/DDBJ whole genome shotgun (WGS) entry which is preliminary data.</text>
</comment>
<dbReference type="OrthoDB" id="9806524at2"/>
<dbReference type="RefSeq" id="WP_155448789.1">
    <property type="nucleotide sequence ID" value="NZ_WNKT01000005.1"/>
</dbReference>
<evidence type="ECO:0000313" key="1">
    <source>
        <dbReference type="EMBL" id="MTW20210.1"/>
    </source>
</evidence>
<reference evidence="1 2" key="1">
    <citation type="submission" date="2019-11" db="EMBL/GenBank/DDBJ databases">
        <title>Whole-genome sequence of the anaerobic purple sulfur bacterium Allochromatium palmeri DSM 15591.</title>
        <authorList>
            <person name="Kyndt J.A."/>
            <person name="Meyer T.E."/>
        </authorList>
    </citation>
    <scope>NUCLEOTIDE SEQUENCE [LARGE SCALE GENOMIC DNA]</scope>
    <source>
        <strain evidence="1 2">DSM 15591</strain>
    </source>
</reference>
<dbReference type="Proteomes" id="UP000434044">
    <property type="component" value="Unassembled WGS sequence"/>
</dbReference>
<dbReference type="InterPro" id="IPR010836">
    <property type="entry name" value="SapC"/>
</dbReference>
<sequence>MPNFVPISRERHADKGWKRFDSYAFAARTALVPLVGAELPKAAMSLPIAFVQQDERYIPVAVLGIEPTSNLFVAPDGRWLGAYIPSALRGHPFMLARTEGENRVLCMDEDSGLLTEAGQGEPFFADSGEPAEGLKQVLDFLQQVERNREQTALVCDALARLDLIQPWPIQLKTGEKERQIEGLSRIDEAALNQLSDEHFLELRRAGALPMAYCQLLAMQHITLLGRLVDLRANTSRTTSKASAPFSLEDQDVLKFDWDSR</sequence>
<organism evidence="1 2">
    <name type="scientific">Allochromatium palmeri</name>
    <dbReference type="NCBI Taxonomy" id="231048"/>
    <lineage>
        <taxon>Bacteria</taxon>
        <taxon>Pseudomonadati</taxon>
        <taxon>Pseudomonadota</taxon>
        <taxon>Gammaproteobacteria</taxon>
        <taxon>Chromatiales</taxon>
        <taxon>Chromatiaceae</taxon>
        <taxon>Allochromatium</taxon>
    </lineage>
</organism>